<protein>
    <submittedName>
        <fullName evidence="1">Uncharacterized protein</fullName>
    </submittedName>
</protein>
<proteinExistence type="predicted"/>
<organism evidence="1">
    <name type="scientific">Arundo donax</name>
    <name type="common">Giant reed</name>
    <name type="synonym">Donax arundinaceus</name>
    <dbReference type="NCBI Taxonomy" id="35708"/>
    <lineage>
        <taxon>Eukaryota</taxon>
        <taxon>Viridiplantae</taxon>
        <taxon>Streptophyta</taxon>
        <taxon>Embryophyta</taxon>
        <taxon>Tracheophyta</taxon>
        <taxon>Spermatophyta</taxon>
        <taxon>Magnoliopsida</taxon>
        <taxon>Liliopsida</taxon>
        <taxon>Poales</taxon>
        <taxon>Poaceae</taxon>
        <taxon>PACMAD clade</taxon>
        <taxon>Arundinoideae</taxon>
        <taxon>Arundineae</taxon>
        <taxon>Arundo</taxon>
    </lineage>
</organism>
<dbReference type="EMBL" id="GBRH01258643">
    <property type="protein sequence ID" value="JAD39252.1"/>
    <property type="molecule type" value="Transcribed_RNA"/>
</dbReference>
<reference evidence="1" key="1">
    <citation type="submission" date="2014-09" db="EMBL/GenBank/DDBJ databases">
        <authorList>
            <person name="Magalhaes I.L.F."/>
            <person name="Oliveira U."/>
            <person name="Santos F.R."/>
            <person name="Vidigal T.H.D.A."/>
            <person name="Brescovit A.D."/>
            <person name="Santos A.J."/>
        </authorList>
    </citation>
    <scope>NUCLEOTIDE SEQUENCE</scope>
    <source>
        <tissue evidence="1">Shoot tissue taken approximately 20 cm above the soil surface</tissue>
    </source>
</reference>
<sequence length="136" mass="15438">METYMSDIHVMPAEDGGIGFAGVNESSLHFWSRRIDFEGAAGWELIRIIDLNKFALSGLPAGDTLLWSSVVAFVEDSDELFLQSEAGIFMIDIRSMQLRKVLEGIQSTIYPYTSFYTRGRDIVGIDDRDEQWKHLL</sequence>
<accession>A0A0A8ZWT7</accession>
<dbReference type="PANTHER" id="PTHR33186">
    <property type="entry name" value="OS10G0136150 PROTEIN-RELATED"/>
    <property type="match status" value="1"/>
</dbReference>
<name>A0A0A8ZWT7_ARUDO</name>
<reference evidence="1" key="2">
    <citation type="journal article" date="2015" name="Data Brief">
        <title>Shoot transcriptome of the giant reed, Arundo donax.</title>
        <authorList>
            <person name="Barrero R.A."/>
            <person name="Guerrero F.D."/>
            <person name="Moolhuijzen P."/>
            <person name="Goolsby J.A."/>
            <person name="Tidwell J."/>
            <person name="Bellgard S.E."/>
            <person name="Bellgard M.I."/>
        </authorList>
    </citation>
    <scope>NUCLEOTIDE SEQUENCE</scope>
    <source>
        <tissue evidence="1">Shoot tissue taken approximately 20 cm above the soil surface</tissue>
    </source>
</reference>
<evidence type="ECO:0000313" key="1">
    <source>
        <dbReference type="EMBL" id="JAD39252.1"/>
    </source>
</evidence>
<dbReference type="AlphaFoldDB" id="A0A0A8ZWT7"/>